<sequence length="151" mass="16908">MKETLYILNFSMKGNGALAPGWSEWLAAPGPRTLEAWAPKELGAQTRQGSVRTFSKNRSGYKTARIKQSYVRNFLFTSSNQSSERFSGLEGMRYGFGTKKPGLQIQLGGLLGIYWGFLHFLPTLKSEASSCMYCKLLCRDHIYFCQAVQGS</sequence>
<reference evidence="1 2" key="1">
    <citation type="submission" date="2019-04" db="EMBL/GenBank/DDBJ databases">
        <title>Draft genome of the big-headed turtle Platysternon megacephalum.</title>
        <authorList>
            <person name="Gong S."/>
        </authorList>
    </citation>
    <scope>NUCLEOTIDE SEQUENCE [LARGE SCALE GENOMIC DNA]</scope>
    <source>
        <strain evidence="1">DO16091913</strain>
        <tissue evidence="1">Muscle</tissue>
    </source>
</reference>
<name>A0A4D9EWJ2_9SAUR</name>
<dbReference type="Proteomes" id="UP000297703">
    <property type="component" value="Unassembled WGS sequence"/>
</dbReference>
<gene>
    <name evidence="1" type="ORF">DR999_PMT01305</name>
</gene>
<comment type="caution">
    <text evidence="1">The sequence shown here is derived from an EMBL/GenBank/DDBJ whole genome shotgun (WGS) entry which is preliminary data.</text>
</comment>
<organism evidence="1 2">
    <name type="scientific">Platysternon megacephalum</name>
    <name type="common">big-headed turtle</name>
    <dbReference type="NCBI Taxonomy" id="55544"/>
    <lineage>
        <taxon>Eukaryota</taxon>
        <taxon>Metazoa</taxon>
        <taxon>Chordata</taxon>
        <taxon>Craniata</taxon>
        <taxon>Vertebrata</taxon>
        <taxon>Euteleostomi</taxon>
        <taxon>Archelosauria</taxon>
        <taxon>Testudinata</taxon>
        <taxon>Testudines</taxon>
        <taxon>Cryptodira</taxon>
        <taxon>Durocryptodira</taxon>
        <taxon>Testudinoidea</taxon>
        <taxon>Platysternidae</taxon>
        <taxon>Platysternon</taxon>
    </lineage>
</organism>
<dbReference type="EMBL" id="QXTE01000006">
    <property type="protein sequence ID" value="TFK15029.1"/>
    <property type="molecule type" value="Genomic_DNA"/>
</dbReference>
<keyword evidence="2" id="KW-1185">Reference proteome</keyword>
<protein>
    <submittedName>
        <fullName evidence="1">Homeobox protein aristaless-like 4</fullName>
    </submittedName>
</protein>
<proteinExistence type="predicted"/>
<evidence type="ECO:0000313" key="1">
    <source>
        <dbReference type="EMBL" id="TFK15029.1"/>
    </source>
</evidence>
<reference evidence="1 2" key="2">
    <citation type="submission" date="2019-04" db="EMBL/GenBank/DDBJ databases">
        <title>The genome sequence of big-headed turtle.</title>
        <authorList>
            <person name="Gong S."/>
        </authorList>
    </citation>
    <scope>NUCLEOTIDE SEQUENCE [LARGE SCALE GENOMIC DNA]</scope>
    <source>
        <strain evidence="1">DO16091913</strain>
        <tissue evidence="1">Muscle</tissue>
    </source>
</reference>
<dbReference type="AlphaFoldDB" id="A0A4D9EWJ2"/>
<keyword evidence="1" id="KW-0238">DNA-binding</keyword>
<keyword evidence="1" id="KW-0371">Homeobox</keyword>
<evidence type="ECO:0000313" key="2">
    <source>
        <dbReference type="Proteomes" id="UP000297703"/>
    </source>
</evidence>
<accession>A0A4D9EWJ2</accession>
<dbReference type="GO" id="GO:0003677">
    <property type="term" value="F:DNA binding"/>
    <property type="evidence" value="ECO:0007669"/>
    <property type="project" value="UniProtKB-KW"/>
</dbReference>